<evidence type="ECO:0000256" key="1">
    <source>
        <dbReference type="SAM" id="MobiDB-lite"/>
    </source>
</evidence>
<evidence type="ECO:0000313" key="3">
    <source>
        <dbReference type="Proteomes" id="UP000053989"/>
    </source>
</evidence>
<dbReference type="HOGENOM" id="CLU_1050363_0_0_1"/>
<name>A0A0C3EJP0_9AGAM</name>
<reference evidence="2 3" key="1">
    <citation type="submission" date="2014-04" db="EMBL/GenBank/DDBJ databases">
        <authorList>
            <consortium name="DOE Joint Genome Institute"/>
            <person name="Kuo A."/>
            <person name="Kohler A."/>
            <person name="Nagy L.G."/>
            <person name="Floudas D."/>
            <person name="Copeland A."/>
            <person name="Barry K.W."/>
            <person name="Cichocki N."/>
            <person name="Veneault-Fourrey C."/>
            <person name="LaButti K."/>
            <person name="Lindquist E.A."/>
            <person name="Lipzen A."/>
            <person name="Lundell T."/>
            <person name="Morin E."/>
            <person name="Murat C."/>
            <person name="Sun H."/>
            <person name="Tunlid A."/>
            <person name="Henrissat B."/>
            <person name="Grigoriev I.V."/>
            <person name="Hibbett D.S."/>
            <person name="Martin F."/>
            <person name="Nordberg H.P."/>
            <person name="Cantor M.N."/>
            <person name="Hua S.X."/>
        </authorList>
    </citation>
    <scope>NUCLEOTIDE SEQUENCE [LARGE SCALE GENOMIC DNA]</scope>
    <source>
        <strain evidence="2 3">Foug A</strain>
    </source>
</reference>
<accession>A0A0C3EJP0</accession>
<proteinExistence type="predicted"/>
<dbReference type="STRING" id="1036808.A0A0C3EJP0"/>
<feature type="compositionally biased region" description="Polar residues" evidence="1">
    <location>
        <begin position="1"/>
        <end position="22"/>
    </location>
</feature>
<feature type="region of interest" description="Disordered" evidence="1">
    <location>
        <begin position="1"/>
        <end position="38"/>
    </location>
</feature>
<reference evidence="3" key="2">
    <citation type="submission" date="2015-01" db="EMBL/GenBank/DDBJ databases">
        <title>Evolutionary Origins and Diversification of the Mycorrhizal Mutualists.</title>
        <authorList>
            <consortium name="DOE Joint Genome Institute"/>
            <consortium name="Mycorrhizal Genomics Consortium"/>
            <person name="Kohler A."/>
            <person name="Kuo A."/>
            <person name="Nagy L.G."/>
            <person name="Floudas D."/>
            <person name="Copeland A."/>
            <person name="Barry K.W."/>
            <person name="Cichocki N."/>
            <person name="Veneault-Fourrey C."/>
            <person name="LaButti K."/>
            <person name="Lindquist E.A."/>
            <person name="Lipzen A."/>
            <person name="Lundell T."/>
            <person name="Morin E."/>
            <person name="Murat C."/>
            <person name="Riley R."/>
            <person name="Ohm R."/>
            <person name="Sun H."/>
            <person name="Tunlid A."/>
            <person name="Henrissat B."/>
            <person name="Grigoriev I.V."/>
            <person name="Hibbett D.S."/>
            <person name="Martin F."/>
        </authorList>
    </citation>
    <scope>NUCLEOTIDE SEQUENCE [LARGE SCALE GENOMIC DNA]</scope>
    <source>
        <strain evidence="3">Foug A</strain>
    </source>
</reference>
<organism evidence="2 3">
    <name type="scientific">Scleroderma citrinum Foug A</name>
    <dbReference type="NCBI Taxonomy" id="1036808"/>
    <lineage>
        <taxon>Eukaryota</taxon>
        <taxon>Fungi</taxon>
        <taxon>Dikarya</taxon>
        <taxon>Basidiomycota</taxon>
        <taxon>Agaricomycotina</taxon>
        <taxon>Agaricomycetes</taxon>
        <taxon>Agaricomycetidae</taxon>
        <taxon>Boletales</taxon>
        <taxon>Sclerodermatineae</taxon>
        <taxon>Sclerodermataceae</taxon>
        <taxon>Scleroderma</taxon>
    </lineage>
</organism>
<dbReference type="OrthoDB" id="2686925at2759"/>
<evidence type="ECO:0000313" key="2">
    <source>
        <dbReference type="EMBL" id="KIM68454.1"/>
    </source>
</evidence>
<gene>
    <name evidence="2" type="ORF">SCLCIDRAFT_20374</name>
</gene>
<sequence length="265" mass="29551">MASQRASNSLGPDASHQNTFSDAQDEYAHTSDDESSRFTDLSRDQFSYDGFIQESQDPYAPISSFSEVTPLGTEGLSDECIKDFKLWAQKVATKFELKATQVSELSTFIEVGKKLNAVDLCLRVWQQATSYRILNGVKEIKVDSASMKNAVELAASGLKGGFQLSVDQTMQVIITCKDMLIQAGRTKYKNLHVDVEEQLKSHAHTLGFQNVFSNPVNEQVLRAVIKECSGIRSKFCMLILDSMGVDGKLCMTLEEFVWTVLSKYK</sequence>
<keyword evidence="3" id="KW-1185">Reference proteome</keyword>
<dbReference type="Proteomes" id="UP000053989">
    <property type="component" value="Unassembled WGS sequence"/>
</dbReference>
<dbReference type="InParanoid" id="A0A0C3EJP0"/>
<dbReference type="AlphaFoldDB" id="A0A0C3EJP0"/>
<feature type="compositionally biased region" description="Basic and acidic residues" evidence="1">
    <location>
        <begin position="26"/>
        <end position="38"/>
    </location>
</feature>
<protein>
    <submittedName>
        <fullName evidence="2">Uncharacterized protein</fullName>
    </submittedName>
</protein>
<dbReference type="EMBL" id="KN822009">
    <property type="protein sequence ID" value="KIM68454.1"/>
    <property type="molecule type" value="Genomic_DNA"/>
</dbReference>